<name>A0A072PKK5_9EURO</name>
<reference evidence="2 3" key="1">
    <citation type="submission" date="2013-03" db="EMBL/GenBank/DDBJ databases">
        <title>The Genome Sequence of Exophiala aquamarina CBS 119918.</title>
        <authorList>
            <consortium name="The Broad Institute Genomics Platform"/>
            <person name="Cuomo C."/>
            <person name="de Hoog S."/>
            <person name="Gorbushina A."/>
            <person name="Walker B."/>
            <person name="Young S.K."/>
            <person name="Zeng Q."/>
            <person name="Gargeya S."/>
            <person name="Fitzgerald M."/>
            <person name="Haas B."/>
            <person name="Abouelleil A."/>
            <person name="Allen A.W."/>
            <person name="Alvarado L."/>
            <person name="Arachchi H.M."/>
            <person name="Berlin A.M."/>
            <person name="Chapman S.B."/>
            <person name="Gainer-Dewar J."/>
            <person name="Goldberg J."/>
            <person name="Griggs A."/>
            <person name="Gujja S."/>
            <person name="Hansen M."/>
            <person name="Howarth C."/>
            <person name="Imamovic A."/>
            <person name="Ireland A."/>
            <person name="Larimer J."/>
            <person name="McCowan C."/>
            <person name="Murphy C."/>
            <person name="Pearson M."/>
            <person name="Poon T.W."/>
            <person name="Priest M."/>
            <person name="Roberts A."/>
            <person name="Saif S."/>
            <person name="Shea T."/>
            <person name="Sisk P."/>
            <person name="Sykes S."/>
            <person name="Wortman J."/>
            <person name="Nusbaum C."/>
            <person name="Birren B."/>
        </authorList>
    </citation>
    <scope>NUCLEOTIDE SEQUENCE [LARGE SCALE GENOMIC DNA]</scope>
    <source>
        <strain evidence="2 3">CBS 119918</strain>
    </source>
</reference>
<sequence>MLVRVNMTELLVEFGVRKFLHVIFNPFTLAVSTIVLLLNITFQDLAFVIPTTVRTTLSDRTLII</sequence>
<accession>A0A072PKK5</accession>
<dbReference type="Proteomes" id="UP000027920">
    <property type="component" value="Unassembled WGS sequence"/>
</dbReference>
<dbReference type="GeneID" id="25279630"/>
<keyword evidence="1" id="KW-0472">Membrane</keyword>
<dbReference type="AlphaFoldDB" id="A0A072PKK5"/>
<comment type="caution">
    <text evidence="2">The sequence shown here is derived from an EMBL/GenBank/DDBJ whole genome shotgun (WGS) entry which is preliminary data.</text>
</comment>
<evidence type="ECO:0000313" key="3">
    <source>
        <dbReference type="Proteomes" id="UP000027920"/>
    </source>
</evidence>
<organism evidence="2 3">
    <name type="scientific">Exophiala aquamarina CBS 119918</name>
    <dbReference type="NCBI Taxonomy" id="1182545"/>
    <lineage>
        <taxon>Eukaryota</taxon>
        <taxon>Fungi</taxon>
        <taxon>Dikarya</taxon>
        <taxon>Ascomycota</taxon>
        <taxon>Pezizomycotina</taxon>
        <taxon>Eurotiomycetes</taxon>
        <taxon>Chaetothyriomycetidae</taxon>
        <taxon>Chaetothyriales</taxon>
        <taxon>Herpotrichiellaceae</taxon>
        <taxon>Exophiala</taxon>
    </lineage>
</organism>
<dbReference type="RefSeq" id="XP_013262443.1">
    <property type="nucleotide sequence ID" value="XM_013406989.1"/>
</dbReference>
<dbReference type="EMBL" id="AMGV01000003">
    <property type="protein sequence ID" value="KEF59853.1"/>
    <property type="molecule type" value="Genomic_DNA"/>
</dbReference>
<evidence type="ECO:0000313" key="2">
    <source>
        <dbReference type="EMBL" id="KEF59853.1"/>
    </source>
</evidence>
<keyword evidence="1" id="KW-0812">Transmembrane</keyword>
<dbReference type="VEuPathDB" id="FungiDB:A1O9_04701"/>
<protein>
    <submittedName>
        <fullName evidence="2">Uncharacterized protein</fullName>
    </submittedName>
</protein>
<evidence type="ECO:0000256" key="1">
    <source>
        <dbReference type="SAM" id="Phobius"/>
    </source>
</evidence>
<keyword evidence="1" id="KW-1133">Transmembrane helix</keyword>
<keyword evidence="3" id="KW-1185">Reference proteome</keyword>
<dbReference type="HOGENOM" id="CLU_2867653_0_0_1"/>
<gene>
    <name evidence="2" type="ORF">A1O9_04701</name>
</gene>
<proteinExistence type="predicted"/>
<feature type="transmembrane region" description="Helical" evidence="1">
    <location>
        <begin position="20"/>
        <end position="40"/>
    </location>
</feature>